<proteinExistence type="predicted"/>
<dbReference type="Proteomes" id="UP000317982">
    <property type="component" value="Unassembled WGS sequence"/>
</dbReference>
<accession>A0A545AX32</accession>
<evidence type="ECO:0000313" key="2">
    <source>
        <dbReference type="Proteomes" id="UP000317982"/>
    </source>
</evidence>
<comment type="caution">
    <text evidence="1">The sequence shown here is derived from an EMBL/GenBank/DDBJ whole genome shotgun (WGS) entry which is preliminary data.</text>
</comment>
<dbReference type="InParanoid" id="A0A545AX32"/>
<gene>
    <name evidence="1" type="ORF">FL583_05135</name>
</gene>
<keyword evidence="2" id="KW-1185">Reference proteome</keyword>
<dbReference type="EMBL" id="VIRS01000003">
    <property type="protein sequence ID" value="TQS45889.1"/>
    <property type="molecule type" value="Genomic_DNA"/>
</dbReference>
<dbReference type="OrthoDB" id="4135799at2"/>
<dbReference type="RefSeq" id="WP_142703296.1">
    <property type="nucleotide sequence ID" value="NZ_VIRS01000003.1"/>
</dbReference>
<sequence>MTAGLAFEYIDSAVAGGSCIVSAESATVVALVKEAVKAGHSATFYVSHLQYSAIRAWYWTPERRVESGLEEVGADEKMRIEARFGIRIDGFCNSNRINCSNCGHMYGAFEFIQQGIREHGPKMIESVFRSADSAVVKVNPRSAALCPECGHDVSSNHEGAAPTPNVIGGRGPGKHYYEFFNYGCCILSF</sequence>
<dbReference type="AlphaFoldDB" id="A0A545AX32"/>
<protein>
    <submittedName>
        <fullName evidence="1">Uncharacterized protein</fullName>
    </submittedName>
</protein>
<organism evidence="1 2">
    <name type="scientific">Cryptosporangium phraense</name>
    <dbReference type="NCBI Taxonomy" id="2593070"/>
    <lineage>
        <taxon>Bacteria</taxon>
        <taxon>Bacillati</taxon>
        <taxon>Actinomycetota</taxon>
        <taxon>Actinomycetes</taxon>
        <taxon>Cryptosporangiales</taxon>
        <taxon>Cryptosporangiaceae</taxon>
        <taxon>Cryptosporangium</taxon>
    </lineage>
</organism>
<evidence type="ECO:0000313" key="1">
    <source>
        <dbReference type="EMBL" id="TQS45889.1"/>
    </source>
</evidence>
<name>A0A545AX32_9ACTN</name>
<reference evidence="1 2" key="1">
    <citation type="submission" date="2019-07" db="EMBL/GenBank/DDBJ databases">
        <title>Cryptosporangium phraense sp. nov., isolated from plant litter.</title>
        <authorList>
            <person name="Suriyachadkun C."/>
        </authorList>
    </citation>
    <scope>NUCLEOTIDE SEQUENCE [LARGE SCALE GENOMIC DNA]</scope>
    <source>
        <strain evidence="1 2">A-T 5661</strain>
    </source>
</reference>